<dbReference type="PANTHER" id="PTHR20883">
    <property type="entry name" value="PHYTANOYL-COA DIOXYGENASE DOMAIN CONTAINING 1"/>
    <property type="match status" value="1"/>
</dbReference>
<dbReference type="SUPFAM" id="SSF51197">
    <property type="entry name" value="Clavaminate synthase-like"/>
    <property type="match status" value="1"/>
</dbReference>
<protein>
    <submittedName>
        <fullName evidence="1">Phytanoyl-CoA dioxygenase family protein</fullName>
    </submittedName>
</protein>
<evidence type="ECO:0000313" key="1">
    <source>
        <dbReference type="EMBL" id="NVN10948.1"/>
    </source>
</evidence>
<keyword evidence="1" id="KW-0560">Oxidoreductase</keyword>
<dbReference type="Gene3D" id="2.60.120.620">
    <property type="entry name" value="q2cbj1_9rhob like domain"/>
    <property type="match status" value="1"/>
</dbReference>
<evidence type="ECO:0000313" key="2">
    <source>
        <dbReference type="Proteomes" id="UP000534870"/>
    </source>
</evidence>
<dbReference type="InterPro" id="IPR008775">
    <property type="entry name" value="Phytyl_CoA_dOase-like"/>
</dbReference>
<dbReference type="AlphaFoldDB" id="A0A7Y7IVP9"/>
<sequence>MGQNAAALRFDSEQAAPASPVRNARPSWAGRLLLLPFHALAVFSASKAFNTNPVIGSRTLNRRGLHIGRRMLAARLGAMRRRSLAGLLSDEDRAAFERDGFIVKRDFLDPATFQALRDEIMALDVPARESVNGDTLTRLIALDGPTLDRLPVARAVLQGSAYRGLINYVGSFRRRPSLYVQSVFSQFAPGGAQDVQSFFHTDTFHPTVKSWFFLQDVDDDAAPFAYVPGSHRANRRKLAWERRVSCTARHAGDRLTAEGSFRISEAEIRRLGYPDARKLPVAANTLVVADTSGIHRRSTTDRSTVRVSIWAYSRSNPFLPWAGGDPLALPFIGRHGQRLYWAVSDLFKTPGKGQPVWRWVGRRTPLMPPARDR</sequence>
<gene>
    <name evidence="1" type="ORF">HUK84_07290</name>
</gene>
<organism evidence="1 2">
    <name type="scientific">Nguyenibacter vanlangensis</name>
    <dbReference type="NCBI Taxonomy" id="1216886"/>
    <lineage>
        <taxon>Bacteria</taxon>
        <taxon>Pseudomonadati</taxon>
        <taxon>Pseudomonadota</taxon>
        <taxon>Alphaproteobacteria</taxon>
        <taxon>Acetobacterales</taxon>
        <taxon>Acetobacteraceae</taxon>
        <taxon>Nguyenibacter</taxon>
    </lineage>
</organism>
<dbReference type="PANTHER" id="PTHR20883:SF46">
    <property type="entry name" value="PHYTANOYL-COA HYDROXYLASE"/>
    <property type="match status" value="1"/>
</dbReference>
<dbReference type="Proteomes" id="UP000534870">
    <property type="component" value="Unassembled WGS sequence"/>
</dbReference>
<name>A0A7Y7IVP9_9PROT</name>
<dbReference type="RefSeq" id="WP_176639695.1">
    <property type="nucleotide sequence ID" value="NZ_JABXXP010000095.1"/>
</dbReference>
<dbReference type="EMBL" id="JABXXP010000095">
    <property type="protein sequence ID" value="NVN10948.1"/>
    <property type="molecule type" value="Genomic_DNA"/>
</dbReference>
<accession>A0A7Y7IVP9</accession>
<comment type="caution">
    <text evidence="1">The sequence shown here is derived from an EMBL/GenBank/DDBJ whole genome shotgun (WGS) entry which is preliminary data.</text>
</comment>
<proteinExistence type="predicted"/>
<dbReference type="GO" id="GO:0005506">
    <property type="term" value="F:iron ion binding"/>
    <property type="evidence" value="ECO:0007669"/>
    <property type="project" value="UniProtKB-ARBA"/>
</dbReference>
<reference evidence="1 2" key="1">
    <citation type="submission" date="2020-06" db="EMBL/GenBank/DDBJ databases">
        <title>Description of novel acetic acid bacteria.</title>
        <authorList>
            <person name="Sombolestani A."/>
        </authorList>
    </citation>
    <scope>NUCLEOTIDE SEQUENCE [LARGE SCALE GENOMIC DNA]</scope>
    <source>
        <strain evidence="1 2">LMG 31431</strain>
    </source>
</reference>
<dbReference type="GO" id="GO:0016706">
    <property type="term" value="F:2-oxoglutarate-dependent dioxygenase activity"/>
    <property type="evidence" value="ECO:0007669"/>
    <property type="project" value="UniProtKB-ARBA"/>
</dbReference>
<dbReference type="Pfam" id="PF05721">
    <property type="entry name" value="PhyH"/>
    <property type="match status" value="1"/>
</dbReference>
<keyword evidence="1" id="KW-0223">Dioxygenase</keyword>